<proteinExistence type="predicted"/>
<dbReference type="NCBIfam" id="NF045956">
    <property type="entry name" value="restrict_UpaP162"/>
    <property type="match status" value="1"/>
</dbReference>
<accession>Q4A7B3</accession>
<dbReference type="Proteomes" id="UP000000553">
    <property type="component" value="Chromosome"/>
</dbReference>
<dbReference type="KEGG" id="mhp:MHP7448_0613"/>
<dbReference type="EMBL" id="AE017244">
    <property type="protein sequence ID" value="AAZ53976.2"/>
    <property type="molecule type" value="Genomic_DNA"/>
</dbReference>
<dbReference type="RefSeq" id="WP_044272647.1">
    <property type="nucleotide sequence ID" value="NC_007332.1"/>
</dbReference>
<dbReference type="AlphaFoldDB" id="Q4A7B3"/>
<reference evidence="1 2" key="1">
    <citation type="journal article" date="2005" name="J. Bacteriol.">
        <title>Swine and poultry pathogens: the complete genome sequences of two strains of Mycoplasma hyopneumoniae and a strain of Mycoplasma synoviae.</title>
        <authorList>
            <person name="Vasconcelos A.T."/>
            <person name="Ferreira H.B."/>
            <person name="Bizarro C.V."/>
            <person name="Bonatto S.L."/>
            <person name="Carvalho M.O."/>
            <person name="Pinto P.M."/>
            <person name="Almeida D.F."/>
            <person name="Almeida L.G."/>
            <person name="Almeida R."/>
            <person name="Alves-Filho L."/>
            <person name="Assuncao E.N."/>
            <person name="Azevedo V.A."/>
            <person name="Bogo M.R."/>
            <person name="Brigido M.M."/>
            <person name="Brocchi M."/>
            <person name="Burity H.A."/>
            <person name="Camargo A.A."/>
            <person name="Camargo S.S."/>
            <person name="Carepo M.S."/>
            <person name="Carraro D.M."/>
            <person name="de Mattos Cascardo J.C."/>
            <person name="Castro L.A."/>
            <person name="Cavalcanti G."/>
            <person name="Chemale G."/>
            <person name="Collevatti R.G."/>
            <person name="Cunha C.W."/>
            <person name="Dallagiovanna B."/>
            <person name="Dambros B.P."/>
            <person name="Dellagostin O.A."/>
            <person name="Falcao C."/>
            <person name="Fantinatti-Garboggini F."/>
            <person name="Felipe M.S."/>
            <person name="Fiorentin L."/>
            <person name="Franco G.R."/>
            <person name="Freitas N.S."/>
            <person name="Frias D."/>
            <person name="Grangeiro T.B."/>
            <person name="Grisard E.C."/>
            <person name="Guimaraes C.T."/>
            <person name="Hungria M."/>
            <person name="Jardim S.N."/>
            <person name="Krieger M.A."/>
            <person name="Laurino J.P."/>
            <person name="Lima L.F."/>
            <person name="Lopes M.I."/>
            <person name="Loreto E.L."/>
            <person name="Madeira H.M."/>
            <person name="Manfio G.P."/>
            <person name="Maranhao A.Q."/>
            <person name="Martinkovics C.T."/>
            <person name="Medeiros S.R."/>
            <person name="Moreira M.A."/>
            <person name="Neiva M."/>
            <person name="Ramalho-Neto C.E."/>
            <person name="Nicolas M.F."/>
            <person name="Oliveira S.C."/>
            <person name="Paixao R.F."/>
            <person name="Pedrosa F.O."/>
            <person name="Pena S.D."/>
            <person name="Pereira M."/>
            <person name="Pereira-Ferrari L."/>
            <person name="Piffer I."/>
            <person name="Pinto L.S."/>
            <person name="Potrich D.P."/>
            <person name="Salim A.C."/>
            <person name="Santos F.R."/>
            <person name="Schmitt R."/>
            <person name="Schneider M.P."/>
            <person name="Schrank A."/>
            <person name="Schrank I.S."/>
            <person name="Schuck A.F."/>
            <person name="Seuanez H.N."/>
            <person name="Silva D.W."/>
            <person name="Silva R."/>
            <person name="Silva S.C."/>
            <person name="Soares C.M."/>
            <person name="Souza K.R."/>
            <person name="Souza R.C."/>
            <person name="Staats C.C."/>
            <person name="Steffens M.B."/>
            <person name="Teixeira S.M."/>
            <person name="Urmenyi T.P."/>
            <person name="Vainstein M.H."/>
            <person name="Zuccherato L.W."/>
            <person name="Simpson A.J."/>
            <person name="Zaha A."/>
        </authorList>
    </citation>
    <scope>NUCLEOTIDE SEQUENCE [LARGE SCALE GENOMIC DNA]</scope>
    <source>
        <strain evidence="1 2">7448</strain>
    </source>
</reference>
<name>Q4A7B3_MESH7</name>
<evidence type="ECO:0000313" key="2">
    <source>
        <dbReference type="Proteomes" id="UP000000553"/>
    </source>
</evidence>
<organism evidence="1 2">
    <name type="scientific">Mesomycoplasma hyopneumoniae (strain 7448)</name>
    <name type="common">Mycoplasma hyopneumoniae</name>
    <dbReference type="NCBI Taxonomy" id="262722"/>
    <lineage>
        <taxon>Bacteria</taxon>
        <taxon>Bacillati</taxon>
        <taxon>Mycoplasmatota</taxon>
        <taxon>Mycoplasmoidales</taxon>
        <taxon>Metamycoplasmataceae</taxon>
        <taxon>Mesomycoplasma</taxon>
    </lineage>
</organism>
<sequence length="225" mass="26778">MYYKVLKFFQKQIEDYTKQIFKVYGNELTLKLEDYNLLEDENNSIEPSTSIGFIIEEFLTSKLSIYTRSHKDDDVVILKKRDNATRLSYDSYAIFQNIFFMLNIKVQKMNSNNNAIAAINLLYNDYVLINPDQAKAYLILKIHYRLGVSKNDYQRKIIIQNIYSFFLEELDFGQGHQQDHRNWSSTFNPNSGRLLVPKNFPRLEKYFIDYKVTKNFLINIIKNNK</sequence>
<gene>
    <name evidence="1" type="ordered locus">MHP7448_0613</name>
</gene>
<dbReference type="HOGENOM" id="CLU_102915_0_0_14"/>
<protein>
    <submittedName>
        <fullName evidence="1">Uncharacterized protein</fullName>
    </submittedName>
</protein>
<evidence type="ECO:0000313" key="1">
    <source>
        <dbReference type="EMBL" id="AAZ53976.2"/>
    </source>
</evidence>